<dbReference type="EMBL" id="BAAAUT010000053">
    <property type="protein sequence ID" value="GAA3156270.1"/>
    <property type="molecule type" value="Genomic_DNA"/>
</dbReference>
<keyword evidence="2" id="KW-1185">Reference proteome</keyword>
<evidence type="ECO:0000313" key="2">
    <source>
        <dbReference type="Proteomes" id="UP001500320"/>
    </source>
</evidence>
<gene>
    <name evidence="1" type="ORF">GCM10010466_53960</name>
</gene>
<name>A0ABP6NTA5_9ACTN</name>
<reference evidence="2" key="1">
    <citation type="journal article" date="2019" name="Int. J. Syst. Evol. Microbiol.">
        <title>The Global Catalogue of Microorganisms (GCM) 10K type strain sequencing project: providing services to taxonomists for standard genome sequencing and annotation.</title>
        <authorList>
            <consortium name="The Broad Institute Genomics Platform"/>
            <consortium name="The Broad Institute Genome Sequencing Center for Infectious Disease"/>
            <person name="Wu L."/>
            <person name="Ma J."/>
        </authorList>
    </citation>
    <scope>NUCLEOTIDE SEQUENCE [LARGE SCALE GENOMIC DNA]</scope>
    <source>
        <strain evidence="2">JCM 9373</strain>
    </source>
</reference>
<sequence>MNEFTAELLARIDETDAELRLVRQARDDHAAEALSGRLDNLLRIAARHGIEVRRGVGAPADGAE</sequence>
<accession>A0ABP6NTA5</accession>
<evidence type="ECO:0000313" key="1">
    <source>
        <dbReference type="EMBL" id="GAA3156270.1"/>
    </source>
</evidence>
<protein>
    <submittedName>
        <fullName evidence="1">Uncharacterized protein</fullName>
    </submittedName>
</protein>
<organism evidence="1 2">
    <name type="scientific">Planomonospora alba</name>
    <dbReference type="NCBI Taxonomy" id="161354"/>
    <lineage>
        <taxon>Bacteria</taxon>
        <taxon>Bacillati</taxon>
        <taxon>Actinomycetota</taxon>
        <taxon>Actinomycetes</taxon>
        <taxon>Streptosporangiales</taxon>
        <taxon>Streptosporangiaceae</taxon>
        <taxon>Planomonospora</taxon>
    </lineage>
</organism>
<dbReference type="RefSeq" id="WP_344864256.1">
    <property type="nucleotide sequence ID" value="NZ_BAAAUT010000053.1"/>
</dbReference>
<proteinExistence type="predicted"/>
<dbReference type="Proteomes" id="UP001500320">
    <property type="component" value="Unassembled WGS sequence"/>
</dbReference>
<comment type="caution">
    <text evidence="1">The sequence shown here is derived from an EMBL/GenBank/DDBJ whole genome shotgun (WGS) entry which is preliminary data.</text>
</comment>